<proteinExistence type="predicted"/>
<dbReference type="EMBL" id="JAWDJX010000033">
    <property type="protein sequence ID" value="KAK3050297.1"/>
    <property type="molecule type" value="Genomic_DNA"/>
</dbReference>
<evidence type="ECO:0000313" key="1">
    <source>
        <dbReference type="EMBL" id="KAK3050297.1"/>
    </source>
</evidence>
<dbReference type="Proteomes" id="UP001271007">
    <property type="component" value="Unassembled WGS sequence"/>
</dbReference>
<protein>
    <submittedName>
        <fullName evidence="1">Uncharacterized protein</fullName>
    </submittedName>
</protein>
<evidence type="ECO:0000313" key="2">
    <source>
        <dbReference type="Proteomes" id="UP001271007"/>
    </source>
</evidence>
<comment type="caution">
    <text evidence="1">The sequence shown here is derived from an EMBL/GenBank/DDBJ whole genome shotgun (WGS) entry which is preliminary data.</text>
</comment>
<dbReference type="AlphaFoldDB" id="A0AAJ0DI24"/>
<gene>
    <name evidence="1" type="ORF">LTR09_008446</name>
</gene>
<reference evidence="1" key="1">
    <citation type="submission" date="2023-04" db="EMBL/GenBank/DDBJ databases">
        <title>Black Yeasts Isolated from many extreme environments.</title>
        <authorList>
            <person name="Coleine C."/>
            <person name="Stajich J.E."/>
            <person name="Selbmann L."/>
        </authorList>
    </citation>
    <scope>NUCLEOTIDE SEQUENCE</scope>
    <source>
        <strain evidence="1">CCFEE 5312</strain>
    </source>
</reference>
<organism evidence="1 2">
    <name type="scientific">Extremus antarcticus</name>
    <dbReference type="NCBI Taxonomy" id="702011"/>
    <lineage>
        <taxon>Eukaryota</taxon>
        <taxon>Fungi</taxon>
        <taxon>Dikarya</taxon>
        <taxon>Ascomycota</taxon>
        <taxon>Pezizomycotina</taxon>
        <taxon>Dothideomycetes</taxon>
        <taxon>Dothideomycetidae</taxon>
        <taxon>Mycosphaerellales</taxon>
        <taxon>Extremaceae</taxon>
        <taxon>Extremus</taxon>
    </lineage>
</organism>
<name>A0AAJ0DI24_9PEZI</name>
<keyword evidence="2" id="KW-1185">Reference proteome</keyword>
<accession>A0AAJ0DI24</accession>
<sequence length="82" mass="8684">MSPSLTSSDCSEADRVRLLKRFTEVVKEEDPALFADFFMWLGGVLSGGGVPGEFVAEAKAVEEAVEEAIEAQEAEGSEDGSA</sequence>